<comment type="caution">
    <text evidence="2">The sequence shown here is derived from an EMBL/GenBank/DDBJ whole genome shotgun (WGS) entry which is preliminary data.</text>
</comment>
<dbReference type="EMBL" id="QJKJ01006009">
    <property type="protein sequence ID" value="RDX88232.1"/>
    <property type="molecule type" value="Genomic_DNA"/>
</dbReference>
<keyword evidence="3" id="KW-1185">Reference proteome</keyword>
<proteinExistence type="predicted"/>
<dbReference type="AlphaFoldDB" id="A0A371GCE2"/>
<organism evidence="2 3">
    <name type="scientific">Mucuna pruriens</name>
    <name type="common">Velvet bean</name>
    <name type="synonym">Dolichos pruriens</name>
    <dbReference type="NCBI Taxonomy" id="157652"/>
    <lineage>
        <taxon>Eukaryota</taxon>
        <taxon>Viridiplantae</taxon>
        <taxon>Streptophyta</taxon>
        <taxon>Embryophyta</taxon>
        <taxon>Tracheophyta</taxon>
        <taxon>Spermatophyta</taxon>
        <taxon>Magnoliopsida</taxon>
        <taxon>eudicotyledons</taxon>
        <taxon>Gunneridae</taxon>
        <taxon>Pentapetalae</taxon>
        <taxon>rosids</taxon>
        <taxon>fabids</taxon>
        <taxon>Fabales</taxon>
        <taxon>Fabaceae</taxon>
        <taxon>Papilionoideae</taxon>
        <taxon>50 kb inversion clade</taxon>
        <taxon>NPAAA clade</taxon>
        <taxon>indigoferoid/millettioid clade</taxon>
        <taxon>Phaseoleae</taxon>
        <taxon>Mucuna</taxon>
    </lineage>
</organism>
<evidence type="ECO:0000313" key="3">
    <source>
        <dbReference type="Proteomes" id="UP000257109"/>
    </source>
</evidence>
<feature type="region of interest" description="Disordered" evidence="1">
    <location>
        <begin position="77"/>
        <end position="98"/>
    </location>
</feature>
<gene>
    <name evidence="2" type="ORF">CR513_30210</name>
</gene>
<name>A0A371GCE2_MUCPR</name>
<dbReference type="Proteomes" id="UP000257109">
    <property type="component" value="Unassembled WGS sequence"/>
</dbReference>
<evidence type="ECO:0000313" key="2">
    <source>
        <dbReference type="EMBL" id="RDX88232.1"/>
    </source>
</evidence>
<accession>A0A371GCE2</accession>
<protein>
    <submittedName>
        <fullName evidence="2">Uncharacterized protein</fullName>
    </submittedName>
</protein>
<reference evidence="2" key="1">
    <citation type="submission" date="2018-05" db="EMBL/GenBank/DDBJ databases">
        <title>Draft genome of Mucuna pruriens seed.</title>
        <authorList>
            <person name="Nnadi N.E."/>
            <person name="Vos R."/>
            <person name="Hasami M.H."/>
            <person name="Devisetty U.K."/>
            <person name="Aguiy J.C."/>
        </authorList>
    </citation>
    <scope>NUCLEOTIDE SEQUENCE [LARGE SCALE GENOMIC DNA]</scope>
    <source>
        <strain evidence="2">JCA_2017</strain>
    </source>
</reference>
<feature type="non-terminal residue" evidence="2">
    <location>
        <position position="1"/>
    </location>
</feature>
<evidence type="ECO:0000256" key="1">
    <source>
        <dbReference type="SAM" id="MobiDB-lite"/>
    </source>
</evidence>
<sequence>MPVTRNQASSTNGGDEDAFQRLLHTVTSLQARSDEQSRQSEETERRFRMAKERHLEALKRAQERAEELQQQLEAMKGARRENLVQQETPSKIDDTRVPSNFREIVVEPFDGSQDPQAHLQAFQA</sequence>